<sequence>MDIEIHQIQEPISKVDLAAIADVAMEAFLDDPFFEFLSPKEHLRRRGLRIFFRSFVQYLGAGRSVFIATRGDRIVGVAAWAPPGSYPASLRDQVLQGIWALWSLLPRPKAVVDGFRYTTAMEKAHPKGELWYLALLAVHPELQRQGIGGKLISPILELCDEQGIDVYLETQKQDNIAYYRRFGFSELEALRPVSAGPPLLRMHRMTKNR</sequence>
<feature type="domain" description="N-acetyltransferase" evidence="1">
    <location>
        <begin position="3"/>
        <end position="207"/>
    </location>
</feature>
<dbReference type="GO" id="GO:0016747">
    <property type="term" value="F:acyltransferase activity, transferring groups other than amino-acyl groups"/>
    <property type="evidence" value="ECO:0007669"/>
    <property type="project" value="InterPro"/>
</dbReference>
<dbReference type="PROSITE" id="PS51186">
    <property type="entry name" value="GNAT"/>
    <property type="match status" value="1"/>
</dbReference>
<dbReference type="Gene3D" id="3.40.630.30">
    <property type="match status" value="1"/>
</dbReference>
<protein>
    <submittedName>
        <fullName evidence="4">Unannotated protein</fullName>
    </submittedName>
</protein>
<evidence type="ECO:0000313" key="4">
    <source>
        <dbReference type="EMBL" id="CAB5010214.1"/>
    </source>
</evidence>
<organism evidence="4">
    <name type="scientific">freshwater metagenome</name>
    <dbReference type="NCBI Taxonomy" id="449393"/>
    <lineage>
        <taxon>unclassified sequences</taxon>
        <taxon>metagenomes</taxon>
        <taxon>ecological metagenomes</taxon>
    </lineage>
</organism>
<reference evidence="4" key="1">
    <citation type="submission" date="2020-05" db="EMBL/GenBank/DDBJ databases">
        <authorList>
            <person name="Chiriac C."/>
            <person name="Salcher M."/>
            <person name="Ghai R."/>
            <person name="Kavagutti S V."/>
        </authorList>
    </citation>
    <scope>NUCLEOTIDE SEQUENCE</scope>
</reference>
<dbReference type="EMBL" id="CAFABE010000029">
    <property type="protein sequence ID" value="CAB4826150.1"/>
    <property type="molecule type" value="Genomic_DNA"/>
</dbReference>
<proteinExistence type="predicted"/>
<dbReference type="InterPro" id="IPR000182">
    <property type="entry name" value="GNAT_dom"/>
</dbReference>
<name>A0A6J7Q7D1_9ZZZZ</name>
<dbReference type="EMBL" id="CAFBLT010000002">
    <property type="protein sequence ID" value="CAB4881605.1"/>
    <property type="molecule type" value="Genomic_DNA"/>
</dbReference>
<dbReference type="PANTHER" id="PTHR42791">
    <property type="entry name" value="GNAT FAMILY ACETYLTRANSFERASE"/>
    <property type="match status" value="1"/>
</dbReference>
<gene>
    <name evidence="2" type="ORF">UFOPK3164_00774</name>
    <name evidence="3" type="ORF">UFOPK3427_01538</name>
    <name evidence="4" type="ORF">UFOPK4112_00264</name>
</gene>
<dbReference type="InterPro" id="IPR052523">
    <property type="entry name" value="Trichothecene_AcTrans"/>
</dbReference>
<dbReference type="SUPFAM" id="SSF55729">
    <property type="entry name" value="Acyl-CoA N-acyltransferases (Nat)"/>
    <property type="match status" value="1"/>
</dbReference>
<dbReference type="PANTHER" id="PTHR42791:SF1">
    <property type="entry name" value="N-ACETYLTRANSFERASE DOMAIN-CONTAINING PROTEIN"/>
    <property type="match status" value="1"/>
</dbReference>
<dbReference type="CDD" id="cd04301">
    <property type="entry name" value="NAT_SF"/>
    <property type="match status" value="1"/>
</dbReference>
<dbReference type="EMBL" id="CAFBPM010000002">
    <property type="protein sequence ID" value="CAB5010214.1"/>
    <property type="molecule type" value="Genomic_DNA"/>
</dbReference>
<evidence type="ECO:0000313" key="3">
    <source>
        <dbReference type="EMBL" id="CAB4881605.1"/>
    </source>
</evidence>
<accession>A0A6J7Q7D1</accession>
<dbReference type="InterPro" id="IPR016181">
    <property type="entry name" value="Acyl_CoA_acyltransferase"/>
</dbReference>
<evidence type="ECO:0000259" key="1">
    <source>
        <dbReference type="PROSITE" id="PS51186"/>
    </source>
</evidence>
<dbReference type="AlphaFoldDB" id="A0A6J7Q7D1"/>
<evidence type="ECO:0000313" key="2">
    <source>
        <dbReference type="EMBL" id="CAB4826150.1"/>
    </source>
</evidence>
<dbReference type="Pfam" id="PF00583">
    <property type="entry name" value="Acetyltransf_1"/>
    <property type="match status" value="1"/>
</dbReference>